<keyword evidence="5" id="KW-0687">Ribonucleoprotein</keyword>
<dbReference type="Gene3D" id="3.30.780.10">
    <property type="entry name" value="SUI1-like domain"/>
    <property type="match status" value="1"/>
</dbReference>
<organism evidence="7 8">
    <name type="scientific">Nannochloropsis salina CCMP1776</name>
    <dbReference type="NCBI Taxonomy" id="1027361"/>
    <lineage>
        <taxon>Eukaryota</taxon>
        <taxon>Sar</taxon>
        <taxon>Stramenopiles</taxon>
        <taxon>Ochrophyta</taxon>
        <taxon>Eustigmatophyceae</taxon>
        <taxon>Eustigmatales</taxon>
        <taxon>Monodopsidaceae</taxon>
        <taxon>Microchloropsis</taxon>
        <taxon>Microchloropsis salina</taxon>
    </lineage>
</organism>
<sequence length="164" mass="18562">MERASPLLARFGGHLRKHSNRAKKRIFGSRTRYEDVIRPAREQAAAEPPAALKYPPTYQPSRVLPNGWSAPPDPATVGLPKTSLPFQVERTDKGRWLPVYTDVRKGRTQLITLVRKVSGDLEEMRGEMSKVCANQEVRIRTGPRLEVKGRYTAELRQWLAGLGF</sequence>
<accession>A0A4D9D261</accession>
<dbReference type="EMBL" id="SDOX01000019">
    <property type="protein sequence ID" value="TFJ84427.1"/>
    <property type="molecule type" value="Genomic_DNA"/>
</dbReference>
<comment type="caution">
    <text evidence="7">The sequence shown here is derived from an EMBL/GenBank/DDBJ whole genome shotgun (WGS) entry which is preliminary data.</text>
</comment>
<dbReference type="Pfam" id="PF05046">
    <property type="entry name" value="Img2"/>
    <property type="match status" value="1"/>
</dbReference>
<evidence type="ECO:0000313" key="8">
    <source>
        <dbReference type="Proteomes" id="UP000355283"/>
    </source>
</evidence>
<dbReference type="OrthoDB" id="19439at2759"/>
<evidence type="ECO:0000256" key="6">
    <source>
        <dbReference type="ARBA" id="ARBA00035191"/>
    </source>
</evidence>
<dbReference type="Proteomes" id="UP000355283">
    <property type="component" value="Unassembled WGS sequence"/>
</dbReference>
<keyword evidence="8" id="KW-1185">Reference proteome</keyword>
<keyword evidence="3" id="KW-0689">Ribosomal protein</keyword>
<comment type="subcellular location">
    <subcellularLocation>
        <location evidence="1">Mitochondrion</location>
    </subcellularLocation>
</comment>
<dbReference type="AlphaFoldDB" id="A0A4D9D261"/>
<dbReference type="InterPro" id="IPR007740">
    <property type="entry name" value="Ribosomal_mL49"/>
</dbReference>
<dbReference type="PANTHER" id="PTHR13477">
    <property type="entry name" value="MITOCHONDRIAL 39S RIBOSOMAL PROTEIN L49"/>
    <property type="match status" value="1"/>
</dbReference>
<proteinExistence type="inferred from homology"/>
<dbReference type="PANTHER" id="PTHR13477:SF0">
    <property type="entry name" value="LARGE RIBOSOMAL SUBUNIT PROTEIN ML49"/>
    <property type="match status" value="1"/>
</dbReference>
<keyword evidence="4" id="KW-0496">Mitochondrion</keyword>
<reference evidence="7 8" key="1">
    <citation type="submission" date="2019-01" db="EMBL/GenBank/DDBJ databases">
        <title>Nuclear Genome Assembly of the Microalgal Biofuel strain Nannochloropsis salina CCMP1776.</title>
        <authorList>
            <person name="Hovde B."/>
        </authorList>
    </citation>
    <scope>NUCLEOTIDE SEQUENCE [LARGE SCALE GENOMIC DNA]</scope>
    <source>
        <strain evidence="7 8">CCMP1776</strain>
    </source>
</reference>
<evidence type="ECO:0000256" key="3">
    <source>
        <dbReference type="ARBA" id="ARBA00022980"/>
    </source>
</evidence>
<protein>
    <recommendedName>
        <fullName evidence="6">Large ribosomal subunit protein mL49</fullName>
    </recommendedName>
</protein>
<dbReference type="GO" id="GO:0006412">
    <property type="term" value="P:translation"/>
    <property type="evidence" value="ECO:0007669"/>
    <property type="project" value="InterPro"/>
</dbReference>
<comment type="similarity">
    <text evidence="2">Belongs to the mitochondrion-specific ribosomal protein mL49 family.</text>
</comment>
<name>A0A4D9D261_9STRA</name>
<evidence type="ECO:0000256" key="5">
    <source>
        <dbReference type="ARBA" id="ARBA00023274"/>
    </source>
</evidence>
<evidence type="ECO:0000256" key="4">
    <source>
        <dbReference type="ARBA" id="ARBA00023128"/>
    </source>
</evidence>
<dbReference type="GO" id="GO:0005762">
    <property type="term" value="C:mitochondrial large ribosomal subunit"/>
    <property type="evidence" value="ECO:0007669"/>
    <property type="project" value="TreeGrafter"/>
</dbReference>
<evidence type="ECO:0000313" key="7">
    <source>
        <dbReference type="EMBL" id="TFJ84427.1"/>
    </source>
</evidence>
<gene>
    <name evidence="7" type="ORF">NSK_004412</name>
</gene>
<evidence type="ECO:0000256" key="1">
    <source>
        <dbReference type="ARBA" id="ARBA00004173"/>
    </source>
</evidence>
<dbReference type="GO" id="GO:0003735">
    <property type="term" value="F:structural constituent of ribosome"/>
    <property type="evidence" value="ECO:0007669"/>
    <property type="project" value="InterPro"/>
</dbReference>
<evidence type="ECO:0000256" key="2">
    <source>
        <dbReference type="ARBA" id="ARBA00005677"/>
    </source>
</evidence>